<name>A0ABX1AKR8_9ACTN</name>
<sequence length="415" mass="42190">MRKFVADRRVADWVASALGGVVLVVAVRLLATVDRVDALVRSGEGGAAQAAPWLAAWAPGPPTSADPAAALGILGHPGAGWVSTRGLLLGVLFVLGCRLALRYLPPTPRHAAWAAVACWAAVAPAAVLSTVAVVVMAAPSGADLRFVVVIDSYDALALPIALAAPVAVLVIGVALSARTLAGRAAPGRSAVHEGRGTAQGAGPHPGLLPGWPVSVRARRGAVGAATGTLVLAAGVGGAAEAEPPWLFSIPSDSWMVLGRFLVPARWSIGLLAPDDPGVVNRLAGIVGAVLYVLLFALLFRLVLPRITERTPQALAVTGAWVSVAAGSVAQAVGALALYGTFPHHSTSDGWSLAVWCFRPVTAFSAGLTVWGAVAGCAAWGVLRCAKDRSGATAPDDADRGQDDGPEDDELVLTGR</sequence>
<evidence type="ECO:0000313" key="3">
    <source>
        <dbReference type="EMBL" id="NJP66601.1"/>
    </source>
</evidence>
<feature type="transmembrane region" description="Helical" evidence="2">
    <location>
        <begin position="113"/>
        <end position="136"/>
    </location>
</feature>
<accession>A0ABX1AKR8</accession>
<feature type="compositionally biased region" description="Acidic residues" evidence="1">
    <location>
        <begin position="403"/>
        <end position="415"/>
    </location>
</feature>
<feature type="transmembrane region" description="Helical" evidence="2">
    <location>
        <begin position="82"/>
        <end position="101"/>
    </location>
</feature>
<evidence type="ECO:0000256" key="1">
    <source>
        <dbReference type="SAM" id="MobiDB-lite"/>
    </source>
</evidence>
<reference evidence="3 4" key="1">
    <citation type="submission" date="2020-03" db="EMBL/GenBank/DDBJ databases">
        <title>Draft genome of Streptomyces sp. ventii, isolated from the Axial Seamount in the Pacific Ocean, and resequencing of the two type strains Streptomyces lonarensis strain NCL 716 and Streptomyces bohaiensis strain 11A07.</title>
        <authorList>
            <person name="Loughran R.M."/>
            <person name="Pfannmuller K.M."/>
            <person name="Wasson B.J."/>
            <person name="Deadmond M.C."/>
            <person name="Paddock B.E."/>
            <person name="Koyack M.J."/>
            <person name="Gallegos D.A."/>
            <person name="Mitchell E.A."/>
            <person name="Ushijima B."/>
            <person name="Saw J.H."/>
            <person name="Mcphail K.L."/>
            <person name="Videau P."/>
        </authorList>
    </citation>
    <scope>NUCLEOTIDE SEQUENCE [LARGE SCALE GENOMIC DNA]</scope>
    <source>
        <strain evidence="4">5675061</strain>
    </source>
</reference>
<keyword evidence="2" id="KW-1133">Transmembrane helix</keyword>
<dbReference type="RefSeq" id="WP_167933124.1">
    <property type="nucleotide sequence ID" value="NZ_JAAVJB010000059.1"/>
</dbReference>
<keyword evidence="4" id="KW-1185">Reference proteome</keyword>
<keyword evidence="2" id="KW-0812">Transmembrane</keyword>
<feature type="transmembrane region" description="Helical" evidence="2">
    <location>
        <begin position="282"/>
        <end position="303"/>
    </location>
</feature>
<proteinExistence type="predicted"/>
<dbReference type="EMBL" id="JAAVJB010000059">
    <property type="protein sequence ID" value="NJP66601.1"/>
    <property type="molecule type" value="Genomic_DNA"/>
</dbReference>
<evidence type="ECO:0008006" key="5">
    <source>
        <dbReference type="Google" id="ProtNLM"/>
    </source>
</evidence>
<feature type="transmembrane region" description="Helical" evidence="2">
    <location>
        <begin position="361"/>
        <end position="382"/>
    </location>
</feature>
<feature type="region of interest" description="Disordered" evidence="1">
    <location>
        <begin position="388"/>
        <end position="415"/>
    </location>
</feature>
<comment type="caution">
    <text evidence="3">The sequence shown here is derived from an EMBL/GenBank/DDBJ whole genome shotgun (WGS) entry which is preliminary data.</text>
</comment>
<protein>
    <recommendedName>
        <fullName evidence="5">Integral membrane protein</fullName>
    </recommendedName>
</protein>
<dbReference type="Proteomes" id="UP000746503">
    <property type="component" value="Unassembled WGS sequence"/>
</dbReference>
<feature type="transmembrane region" description="Helical" evidence="2">
    <location>
        <begin position="315"/>
        <end position="341"/>
    </location>
</feature>
<feature type="transmembrane region" description="Helical" evidence="2">
    <location>
        <begin position="12"/>
        <end position="31"/>
    </location>
</feature>
<evidence type="ECO:0000256" key="2">
    <source>
        <dbReference type="SAM" id="Phobius"/>
    </source>
</evidence>
<gene>
    <name evidence="3" type="ORF">HCJ92_09955</name>
</gene>
<organism evidence="3 4">
    <name type="scientific">Streptomyces spiramenti</name>
    <dbReference type="NCBI Taxonomy" id="2720606"/>
    <lineage>
        <taxon>Bacteria</taxon>
        <taxon>Bacillati</taxon>
        <taxon>Actinomycetota</taxon>
        <taxon>Actinomycetes</taxon>
        <taxon>Kitasatosporales</taxon>
        <taxon>Streptomycetaceae</taxon>
        <taxon>Streptomyces</taxon>
    </lineage>
</organism>
<keyword evidence="2" id="KW-0472">Membrane</keyword>
<feature type="transmembrane region" description="Helical" evidence="2">
    <location>
        <begin position="221"/>
        <end position="239"/>
    </location>
</feature>
<feature type="transmembrane region" description="Helical" evidence="2">
    <location>
        <begin position="156"/>
        <end position="175"/>
    </location>
</feature>
<evidence type="ECO:0000313" key="4">
    <source>
        <dbReference type="Proteomes" id="UP000746503"/>
    </source>
</evidence>